<gene>
    <name evidence="1" type="ORF">DIZ79_18365</name>
</gene>
<dbReference type="EMBL" id="QFXD01000325">
    <property type="protein sequence ID" value="RDH81817.1"/>
    <property type="molecule type" value="Genomic_DNA"/>
</dbReference>
<proteinExistence type="predicted"/>
<accession>A0A370DBZ5</accession>
<name>A0A370DBZ5_9GAMM</name>
<organism evidence="1 2">
    <name type="scientific">endosymbiont of Lamellibrachia luymesi</name>
    <dbReference type="NCBI Taxonomy" id="2200907"/>
    <lineage>
        <taxon>Bacteria</taxon>
        <taxon>Pseudomonadati</taxon>
        <taxon>Pseudomonadota</taxon>
        <taxon>Gammaproteobacteria</taxon>
        <taxon>sulfur-oxidizing symbionts</taxon>
    </lineage>
</organism>
<dbReference type="AlphaFoldDB" id="A0A370DBZ5"/>
<comment type="caution">
    <text evidence="1">The sequence shown here is derived from an EMBL/GenBank/DDBJ whole genome shotgun (WGS) entry which is preliminary data.</text>
</comment>
<reference evidence="1 2" key="1">
    <citation type="journal article" date="2018" name="ISME J.">
        <title>Endosymbiont genomes yield clues of tubeworm success.</title>
        <authorList>
            <person name="Li Y."/>
            <person name="Liles M.R."/>
            <person name="Halanych K.M."/>
        </authorList>
    </citation>
    <scope>NUCLEOTIDE SEQUENCE [LARGE SCALE GENOMIC DNA]</scope>
    <source>
        <strain evidence="1">A1422</strain>
    </source>
</reference>
<dbReference type="Proteomes" id="UP000255508">
    <property type="component" value="Unassembled WGS sequence"/>
</dbReference>
<evidence type="ECO:0000313" key="2">
    <source>
        <dbReference type="Proteomes" id="UP000255508"/>
    </source>
</evidence>
<sequence>MDHVKHLMENGADVTARLFYDDYWYNGDWAYDYADPGDPPDEVIFKDEAEGSWWGAEVLVTRELFENHRLTLDA</sequence>
<protein>
    <submittedName>
        <fullName evidence="1">Uncharacterized protein</fullName>
    </submittedName>
</protein>
<evidence type="ECO:0000313" key="1">
    <source>
        <dbReference type="EMBL" id="RDH81817.1"/>
    </source>
</evidence>